<reference evidence="1" key="1">
    <citation type="submission" date="2022-07" db="EMBL/GenBank/DDBJ databases">
        <authorList>
            <person name="Trinca V."/>
            <person name="Uliana J.V.C."/>
            <person name="Torres T.T."/>
            <person name="Ward R.J."/>
            <person name="Monesi N."/>
        </authorList>
    </citation>
    <scope>NUCLEOTIDE SEQUENCE</scope>
    <source>
        <strain evidence="1">HSMRA1968</strain>
        <tissue evidence="1">Whole embryos</tissue>
    </source>
</reference>
<dbReference type="Proteomes" id="UP001151699">
    <property type="component" value="Chromosome B"/>
</dbReference>
<gene>
    <name evidence="1" type="ORF">Bhyg_06600</name>
</gene>
<dbReference type="EMBL" id="WJQU01000002">
    <property type="protein sequence ID" value="KAJ6641660.1"/>
    <property type="molecule type" value="Genomic_DNA"/>
</dbReference>
<accession>A0A9Q0N118</accession>
<organism evidence="1 2">
    <name type="scientific">Pseudolycoriella hygida</name>
    <dbReference type="NCBI Taxonomy" id="35572"/>
    <lineage>
        <taxon>Eukaryota</taxon>
        <taxon>Metazoa</taxon>
        <taxon>Ecdysozoa</taxon>
        <taxon>Arthropoda</taxon>
        <taxon>Hexapoda</taxon>
        <taxon>Insecta</taxon>
        <taxon>Pterygota</taxon>
        <taxon>Neoptera</taxon>
        <taxon>Endopterygota</taxon>
        <taxon>Diptera</taxon>
        <taxon>Nematocera</taxon>
        <taxon>Sciaroidea</taxon>
        <taxon>Sciaridae</taxon>
        <taxon>Pseudolycoriella</taxon>
    </lineage>
</organism>
<proteinExistence type="predicted"/>
<evidence type="ECO:0000313" key="2">
    <source>
        <dbReference type="Proteomes" id="UP001151699"/>
    </source>
</evidence>
<feature type="non-terminal residue" evidence="1">
    <location>
        <position position="61"/>
    </location>
</feature>
<protein>
    <submittedName>
        <fullName evidence="1">Uncharacterized protein</fullName>
    </submittedName>
</protein>
<sequence length="61" mass="6966">MVIFHAPRAMVTHFLMDATRHFVLVNLLVNVSLLKWHVQVFVPTLLPSSIGKRLQQIFVVG</sequence>
<dbReference type="AlphaFoldDB" id="A0A9Q0N118"/>
<evidence type="ECO:0000313" key="1">
    <source>
        <dbReference type="EMBL" id="KAJ6641660.1"/>
    </source>
</evidence>
<name>A0A9Q0N118_9DIPT</name>
<keyword evidence="2" id="KW-1185">Reference proteome</keyword>
<comment type="caution">
    <text evidence="1">The sequence shown here is derived from an EMBL/GenBank/DDBJ whole genome shotgun (WGS) entry which is preliminary data.</text>
</comment>